<dbReference type="Gene3D" id="2.170.270.10">
    <property type="entry name" value="SET domain"/>
    <property type="match status" value="1"/>
</dbReference>
<dbReference type="Proteomes" id="UP001059041">
    <property type="component" value="Linkage Group LG13"/>
</dbReference>
<evidence type="ECO:0000313" key="2">
    <source>
        <dbReference type="EMBL" id="KAI7801372.1"/>
    </source>
</evidence>
<feature type="domain" description="SET" evidence="1">
    <location>
        <begin position="84"/>
        <end position="183"/>
    </location>
</feature>
<name>A0A9W7TQ17_TRIRA</name>
<dbReference type="PROSITE" id="PS50280">
    <property type="entry name" value="SET"/>
    <property type="match status" value="1"/>
</dbReference>
<dbReference type="InterPro" id="IPR001214">
    <property type="entry name" value="SET_dom"/>
</dbReference>
<dbReference type="EMBL" id="JAFHDT010000013">
    <property type="protein sequence ID" value="KAI7801372.1"/>
    <property type="molecule type" value="Genomic_DNA"/>
</dbReference>
<organism evidence="2 3">
    <name type="scientific">Triplophysa rosa</name>
    <name type="common">Cave loach</name>
    <dbReference type="NCBI Taxonomy" id="992332"/>
    <lineage>
        <taxon>Eukaryota</taxon>
        <taxon>Metazoa</taxon>
        <taxon>Chordata</taxon>
        <taxon>Craniata</taxon>
        <taxon>Vertebrata</taxon>
        <taxon>Euteleostomi</taxon>
        <taxon>Actinopterygii</taxon>
        <taxon>Neopterygii</taxon>
        <taxon>Teleostei</taxon>
        <taxon>Ostariophysi</taxon>
        <taxon>Cypriniformes</taxon>
        <taxon>Nemacheilidae</taxon>
        <taxon>Triplophysa</taxon>
    </lineage>
</organism>
<comment type="caution">
    <text evidence="2">The sequence shown here is derived from an EMBL/GenBank/DDBJ whole genome shotgun (WGS) entry which is preliminary data.</text>
</comment>
<sequence>MYLSTLESHVSCDDVPYPRQQSTDRTGQCPPASRIRRALDRESTWTTNRPSVESVLLAWAPCQELSPVADDPLLISAVVLQNWKGLSIKNYEGKGKWVITSMKFKMNQVGKGGEPLCIDAQNFPCICHPEQDTYGRRMNHSRKVNNVRPLRVRMHFPDGQRECVLFLALRDFGVGEELLWDYGVHRSSFHGEGMDVAWLDD</sequence>
<keyword evidence="3" id="KW-1185">Reference proteome</keyword>
<dbReference type="InterPro" id="IPR046341">
    <property type="entry name" value="SET_dom_sf"/>
</dbReference>
<dbReference type="SUPFAM" id="SSF82199">
    <property type="entry name" value="SET domain"/>
    <property type="match status" value="1"/>
</dbReference>
<protein>
    <recommendedName>
        <fullName evidence="1">SET domain-containing protein</fullName>
    </recommendedName>
</protein>
<accession>A0A9W7TQ17</accession>
<reference evidence="2" key="1">
    <citation type="submission" date="2021-02" db="EMBL/GenBank/DDBJ databases">
        <title>Comparative genomics reveals that relaxation of natural selection precedes convergent phenotypic evolution of cavefish.</title>
        <authorList>
            <person name="Peng Z."/>
        </authorList>
    </citation>
    <scope>NUCLEOTIDE SEQUENCE</scope>
    <source>
        <tissue evidence="2">Muscle</tissue>
    </source>
</reference>
<dbReference type="AlphaFoldDB" id="A0A9W7TQ17"/>
<evidence type="ECO:0000313" key="3">
    <source>
        <dbReference type="Proteomes" id="UP001059041"/>
    </source>
</evidence>
<proteinExistence type="predicted"/>
<gene>
    <name evidence="2" type="ORF">IRJ41_009649</name>
</gene>
<evidence type="ECO:0000259" key="1">
    <source>
        <dbReference type="PROSITE" id="PS50280"/>
    </source>
</evidence>
<dbReference type="Pfam" id="PF00856">
    <property type="entry name" value="SET"/>
    <property type="match status" value="1"/>
</dbReference>